<evidence type="ECO:0000256" key="2">
    <source>
        <dbReference type="ARBA" id="ARBA00009446"/>
    </source>
</evidence>
<dbReference type="NCBIfam" id="NF005829">
    <property type="entry name" value="PRK07726.1"/>
    <property type="match status" value="1"/>
</dbReference>
<evidence type="ECO:0000256" key="1">
    <source>
        <dbReference type="ARBA" id="ARBA00000213"/>
    </source>
</evidence>
<dbReference type="InterPro" id="IPR003601">
    <property type="entry name" value="Topo_IA_2"/>
</dbReference>
<evidence type="ECO:0000259" key="14">
    <source>
        <dbReference type="PROSITE" id="PS50880"/>
    </source>
</evidence>
<dbReference type="Pfam" id="PF13342">
    <property type="entry name" value="Toprim_Crpt"/>
    <property type="match status" value="1"/>
</dbReference>
<dbReference type="SMART" id="SM00436">
    <property type="entry name" value="TOP1Bc"/>
    <property type="match status" value="1"/>
</dbReference>
<reference evidence="16 17" key="1">
    <citation type="submission" date="2017-10" db="EMBL/GenBank/DDBJ databases">
        <title>Bacillus sp. nov., a halophilic bacterium isolated from a Yangshapao Lake.</title>
        <authorList>
            <person name="Wang H."/>
        </authorList>
    </citation>
    <scope>NUCLEOTIDE SEQUENCE [LARGE SCALE GENOMIC DNA]</scope>
    <source>
        <strain evidence="16 17">YSP-3</strain>
    </source>
</reference>
<keyword evidence="7" id="KW-0238">DNA-binding</keyword>
<keyword evidence="5" id="KW-0460">Magnesium</keyword>
<dbReference type="PROSITE" id="PS00396">
    <property type="entry name" value="TOPO_IA_1"/>
    <property type="match status" value="1"/>
</dbReference>
<feature type="domain" description="Toprim" evidence="14">
    <location>
        <begin position="1"/>
        <end position="138"/>
    </location>
</feature>
<dbReference type="InterPro" id="IPR034144">
    <property type="entry name" value="TOPRIM_TopoIII"/>
</dbReference>
<evidence type="ECO:0000256" key="3">
    <source>
        <dbReference type="ARBA" id="ARBA00012891"/>
    </source>
</evidence>
<feature type="region of interest" description="Disordered" evidence="13">
    <location>
        <begin position="464"/>
        <end position="483"/>
    </location>
</feature>
<dbReference type="Gene3D" id="3.40.50.140">
    <property type="match status" value="1"/>
</dbReference>
<evidence type="ECO:0000256" key="4">
    <source>
        <dbReference type="ARBA" id="ARBA00022723"/>
    </source>
</evidence>
<proteinExistence type="inferred from homology"/>
<dbReference type="Gene3D" id="1.10.290.10">
    <property type="entry name" value="Topoisomerase I, domain 4"/>
    <property type="match status" value="1"/>
</dbReference>
<accession>A0A2W0H726</accession>
<dbReference type="InterPro" id="IPR025589">
    <property type="entry name" value="Toprim_C_rpt"/>
</dbReference>
<gene>
    <name evidence="16" type="ORF">CR205_03510</name>
</gene>
<dbReference type="EC" id="5.6.2.1" evidence="3"/>
<keyword evidence="17" id="KW-1185">Reference proteome</keyword>
<dbReference type="CDD" id="cd00186">
    <property type="entry name" value="TOP1Ac"/>
    <property type="match status" value="1"/>
</dbReference>
<dbReference type="SMART" id="SM00437">
    <property type="entry name" value="TOP1Ac"/>
    <property type="match status" value="1"/>
</dbReference>
<dbReference type="GO" id="GO:0006281">
    <property type="term" value="P:DNA repair"/>
    <property type="evidence" value="ECO:0007669"/>
    <property type="project" value="TreeGrafter"/>
</dbReference>
<evidence type="ECO:0000259" key="15">
    <source>
        <dbReference type="PROSITE" id="PS52039"/>
    </source>
</evidence>
<evidence type="ECO:0000256" key="12">
    <source>
        <dbReference type="ARBA" id="ARBA00032877"/>
    </source>
</evidence>
<dbReference type="EMBL" id="PDOF01000001">
    <property type="protein sequence ID" value="PYZ97673.1"/>
    <property type="molecule type" value="Genomic_DNA"/>
</dbReference>
<dbReference type="Pfam" id="PF01751">
    <property type="entry name" value="Toprim"/>
    <property type="match status" value="1"/>
</dbReference>
<dbReference type="InterPro" id="IPR000380">
    <property type="entry name" value="Topo_IA"/>
</dbReference>
<dbReference type="InterPro" id="IPR005738">
    <property type="entry name" value="TopoIII"/>
</dbReference>
<sequence>MPVILAEKPSQAKAYADAFSSVKKEQGFFTIPSCSIFPQGAVLTWGIGHLVELKDPHEYESGWKRWSLEKLPIIPDRFEFKPTARTRKQFSIVKKLLKEADEIIVATDCDREGENIARSIIEQAGASAKPTRRLWINSLEVDEVRKGFANLKPGDRYLPLYAEAQARQVSDWLVGINASRLYTLLIQKKGARDVFSVGRVQTPTLKLIRDREVEIENFKPEPFYEIEGHFKTEAGSYKGKVKGRFKTKDDVRELLKKHTVPLDGTGTVKKVADQLKRQKPPKLHSLSTLQTAMNKKYKYSPSKTLKIVQSLYDQPLKLVTYPRTDTQHITESEFKYLRNNLDGYKRLAGAGFEPASLAPDKRYVDGSKVQEHHAIIPTKKVPDAGTVQGLRSDQRNVYMEIVNSMLAMFHRDHTYLETTITTAVSTLDFFTKGRVEKDRGWKELFFKKSQEQEVLLPPVKEGMEAKARVSGREDETKPPKPYTAGQLINMMKTCGQMIDDDDEAKETLKEVEGLGTEATRSSIIDTLIKQNYITVTKNIVAVTEKGKLLCEAVDGTLLSKPAMTAKWELYLKTIGQGVGRKEAFIENTVAFTTKVVADAGAVVDKLTVKAEVTGSGGKDRAGGAIARCPACKKGLIMDKNRVYGCSEYKAGCKQIFPKKILGKTLSQSTIKALCEKGKTRKLKGFKGKKTFDATLELKDGEVKFAFGEKAK</sequence>
<dbReference type="Pfam" id="PF01131">
    <property type="entry name" value="Topoisom_bac"/>
    <property type="match status" value="1"/>
</dbReference>
<evidence type="ECO:0000256" key="9">
    <source>
        <dbReference type="ARBA" id="ARBA00030003"/>
    </source>
</evidence>
<dbReference type="SMART" id="SM00493">
    <property type="entry name" value="TOPRIM"/>
    <property type="match status" value="1"/>
</dbReference>
<dbReference type="InterPro" id="IPR013826">
    <property type="entry name" value="Topo_IA_cen_sub3"/>
</dbReference>
<dbReference type="GO" id="GO:0003677">
    <property type="term" value="F:DNA binding"/>
    <property type="evidence" value="ECO:0007669"/>
    <property type="project" value="UniProtKB-KW"/>
</dbReference>
<evidence type="ECO:0000256" key="6">
    <source>
        <dbReference type="ARBA" id="ARBA00023029"/>
    </source>
</evidence>
<dbReference type="SUPFAM" id="SSF56712">
    <property type="entry name" value="Prokaryotic type I DNA topoisomerase"/>
    <property type="match status" value="1"/>
</dbReference>
<dbReference type="Gene3D" id="1.10.460.10">
    <property type="entry name" value="Topoisomerase I, domain 2"/>
    <property type="match status" value="1"/>
</dbReference>
<dbReference type="NCBIfam" id="TIGR01056">
    <property type="entry name" value="topB"/>
    <property type="match status" value="1"/>
</dbReference>
<dbReference type="InterPro" id="IPR023406">
    <property type="entry name" value="Topo_IA_AS"/>
</dbReference>
<evidence type="ECO:0000256" key="5">
    <source>
        <dbReference type="ARBA" id="ARBA00022842"/>
    </source>
</evidence>
<dbReference type="RefSeq" id="WP_110516983.1">
    <property type="nucleotide sequence ID" value="NZ_PDOF01000001.1"/>
</dbReference>
<dbReference type="PANTHER" id="PTHR11390">
    <property type="entry name" value="PROKARYOTIC DNA TOPOISOMERASE"/>
    <property type="match status" value="1"/>
</dbReference>
<dbReference type="InterPro" id="IPR013824">
    <property type="entry name" value="Topo_IA_cen_sub1"/>
</dbReference>
<organism evidence="16 17">
    <name type="scientific">Alteribacter lacisalsi</name>
    <dbReference type="NCBI Taxonomy" id="2045244"/>
    <lineage>
        <taxon>Bacteria</taxon>
        <taxon>Bacillati</taxon>
        <taxon>Bacillota</taxon>
        <taxon>Bacilli</taxon>
        <taxon>Bacillales</taxon>
        <taxon>Bacillaceae</taxon>
        <taxon>Alteribacter</taxon>
    </lineage>
</organism>
<dbReference type="InterPro" id="IPR023405">
    <property type="entry name" value="Topo_IA_core_domain"/>
</dbReference>
<dbReference type="OrthoDB" id="9803554at2"/>
<dbReference type="InterPro" id="IPR013497">
    <property type="entry name" value="Topo_IA_cen"/>
</dbReference>
<dbReference type="GO" id="GO:0006310">
    <property type="term" value="P:DNA recombination"/>
    <property type="evidence" value="ECO:0007669"/>
    <property type="project" value="TreeGrafter"/>
</dbReference>
<evidence type="ECO:0000256" key="13">
    <source>
        <dbReference type="SAM" id="MobiDB-lite"/>
    </source>
</evidence>
<dbReference type="InterPro" id="IPR013825">
    <property type="entry name" value="Topo_IA_cen_sub2"/>
</dbReference>
<name>A0A2W0H726_9BACI</name>
<evidence type="ECO:0000256" key="11">
    <source>
        <dbReference type="ARBA" id="ARBA00032235"/>
    </source>
</evidence>
<keyword evidence="6" id="KW-0799">Topoisomerase</keyword>
<keyword evidence="4" id="KW-0479">Metal-binding</keyword>
<dbReference type="GO" id="GO:0003917">
    <property type="term" value="F:DNA topoisomerase type I (single strand cut, ATP-independent) activity"/>
    <property type="evidence" value="ECO:0007669"/>
    <property type="project" value="UniProtKB-EC"/>
</dbReference>
<dbReference type="PROSITE" id="PS50880">
    <property type="entry name" value="TOPRIM"/>
    <property type="match status" value="1"/>
</dbReference>
<protein>
    <recommendedName>
        <fullName evidence="3">DNA topoisomerase</fullName>
        <ecNumber evidence="3">5.6.2.1</ecNumber>
    </recommendedName>
    <alternativeName>
        <fullName evidence="12">Omega-protein</fullName>
    </alternativeName>
    <alternativeName>
        <fullName evidence="11">Relaxing enzyme</fullName>
    </alternativeName>
    <alternativeName>
        <fullName evidence="9">Swivelase</fullName>
    </alternativeName>
    <alternativeName>
        <fullName evidence="10">Untwisting enzyme</fullName>
    </alternativeName>
</protein>
<evidence type="ECO:0000313" key="16">
    <source>
        <dbReference type="EMBL" id="PYZ97673.1"/>
    </source>
</evidence>
<dbReference type="Gene3D" id="2.70.20.10">
    <property type="entry name" value="Topoisomerase I, domain 3"/>
    <property type="match status" value="1"/>
</dbReference>
<dbReference type="Proteomes" id="UP000248066">
    <property type="component" value="Unassembled WGS sequence"/>
</dbReference>
<comment type="similarity">
    <text evidence="2">Belongs to the type IA topoisomerase family.</text>
</comment>
<feature type="compositionally biased region" description="Basic and acidic residues" evidence="13">
    <location>
        <begin position="464"/>
        <end position="478"/>
    </location>
</feature>
<comment type="caution">
    <text evidence="16">The sequence shown here is derived from an EMBL/GenBank/DDBJ whole genome shotgun (WGS) entry which is preliminary data.</text>
</comment>
<dbReference type="GO" id="GO:0046872">
    <property type="term" value="F:metal ion binding"/>
    <property type="evidence" value="ECO:0007669"/>
    <property type="project" value="UniProtKB-KW"/>
</dbReference>
<feature type="domain" description="Topo IA-type catalytic" evidence="15">
    <location>
        <begin position="157"/>
        <end position="596"/>
    </location>
</feature>
<evidence type="ECO:0000313" key="17">
    <source>
        <dbReference type="Proteomes" id="UP000248066"/>
    </source>
</evidence>
<dbReference type="GO" id="GO:0006265">
    <property type="term" value="P:DNA topological change"/>
    <property type="evidence" value="ECO:0007669"/>
    <property type="project" value="InterPro"/>
</dbReference>
<dbReference type="GO" id="GO:0043597">
    <property type="term" value="C:cytoplasmic replication fork"/>
    <property type="evidence" value="ECO:0007669"/>
    <property type="project" value="TreeGrafter"/>
</dbReference>
<evidence type="ECO:0000256" key="10">
    <source>
        <dbReference type="ARBA" id="ARBA00031985"/>
    </source>
</evidence>
<comment type="catalytic activity">
    <reaction evidence="1">
        <text>ATP-independent breakage of single-stranded DNA, followed by passage and rejoining.</text>
        <dbReference type="EC" id="5.6.2.1"/>
    </reaction>
</comment>
<dbReference type="InterPro" id="IPR003602">
    <property type="entry name" value="Topo_IA_DNA-bd_dom"/>
</dbReference>
<evidence type="ECO:0000256" key="7">
    <source>
        <dbReference type="ARBA" id="ARBA00023125"/>
    </source>
</evidence>
<dbReference type="CDD" id="cd03362">
    <property type="entry name" value="TOPRIM_TopoIA_TopoIII"/>
    <property type="match status" value="1"/>
</dbReference>
<dbReference type="PRINTS" id="PR00417">
    <property type="entry name" value="PRTPISMRASEI"/>
</dbReference>
<dbReference type="InterPro" id="IPR006171">
    <property type="entry name" value="TOPRIM_dom"/>
</dbReference>
<dbReference type="PROSITE" id="PS52039">
    <property type="entry name" value="TOPO_IA_2"/>
    <property type="match status" value="1"/>
</dbReference>
<dbReference type="AlphaFoldDB" id="A0A2W0H726"/>
<keyword evidence="8 16" id="KW-0413">Isomerase</keyword>
<evidence type="ECO:0000256" key="8">
    <source>
        <dbReference type="ARBA" id="ARBA00023235"/>
    </source>
</evidence>
<dbReference type="PANTHER" id="PTHR11390:SF21">
    <property type="entry name" value="DNA TOPOISOMERASE 3-ALPHA"/>
    <property type="match status" value="1"/>
</dbReference>